<evidence type="ECO:0000313" key="1">
    <source>
        <dbReference type="EMBL" id="GAA1108047.1"/>
    </source>
</evidence>
<keyword evidence="2" id="KW-1185">Reference proteome</keyword>
<comment type="caution">
    <text evidence="1">The sequence shown here is derived from an EMBL/GenBank/DDBJ whole genome shotgun (WGS) entry which is preliminary data.</text>
</comment>
<protein>
    <submittedName>
        <fullName evidence="1">Uncharacterized protein</fullName>
    </submittedName>
</protein>
<dbReference type="Proteomes" id="UP001499987">
    <property type="component" value="Unassembled WGS sequence"/>
</dbReference>
<evidence type="ECO:0000313" key="2">
    <source>
        <dbReference type="Proteomes" id="UP001499987"/>
    </source>
</evidence>
<accession>A0ABN1U066</accession>
<gene>
    <name evidence="1" type="ORF">GCM10009663_57360</name>
</gene>
<proteinExistence type="predicted"/>
<organism evidence="1 2">
    <name type="scientific">Kitasatospora arboriphila</name>
    <dbReference type="NCBI Taxonomy" id="258052"/>
    <lineage>
        <taxon>Bacteria</taxon>
        <taxon>Bacillati</taxon>
        <taxon>Actinomycetota</taxon>
        <taxon>Actinomycetes</taxon>
        <taxon>Kitasatosporales</taxon>
        <taxon>Streptomycetaceae</taxon>
        <taxon>Kitasatospora</taxon>
    </lineage>
</organism>
<dbReference type="EMBL" id="BAAALD010000072">
    <property type="protein sequence ID" value="GAA1108047.1"/>
    <property type="molecule type" value="Genomic_DNA"/>
</dbReference>
<reference evidence="1 2" key="1">
    <citation type="journal article" date="2019" name="Int. J. Syst. Evol. Microbiol.">
        <title>The Global Catalogue of Microorganisms (GCM) 10K type strain sequencing project: providing services to taxonomists for standard genome sequencing and annotation.</title>
        <authorList>
            <consortium name="The Broad Institute Genomics Platform"/>
            <consortium name="The Broad Institute Genome Sequencing Center for Infectious Disease"/>
            <person name="Wu L."/>
            <person name="Ma J."/>
        </authorList>
    </citation>
    <scope>NUCLEOTIDE SEQUENCE [LARGE SCALE GENOMIC DNA]</scope>
    <source>
        <strain evidence="1 2">JCM 13002</strain>
    </source>
</reference>
<name>A0ABN1U066_9ACTN</name>
<dbReference type="RefSeq" id="WP_344626599.1">
    <property type="nucleotide sequence ID" value="NZ_BAAALD010000072.1"/>
</dbReference>
<sequence length="45" mass="4727">MDTRTLLLLSVGAAVVYLSMHNPTLAAGLAVAATVVMLLDLMIKK</sequence>